<sequence length="512" mass="58746">MQQKKLIEQMQQAHFYPHSVQNSIKGIQTHISYVLLTGNYAYKIKKAVNFGFLDFSTLAKRKFFLEEELRLNKQNAPEIYLEVLPITKIGEIYRLNGRGETQEYVLKMRQFSQDDLLSRMLEQGKLTTKHLEDLGKMVALFHEKSQTNDEIKSFGTGEKIKASIDDNYGHTAKYIGITQSQQQYEETKRFTDNFLSEKKEIFSSRRENNKIKECHGDLHLKNICWWQNKIQLFDRIEFNEEFRFIDVIADVAFTVMDLEARGFQELGNVFLNTYLENTGDWEGVQVLPLYLCRQAYVRAKVFSLMLDEGALSEQEKEKVTKTAVNYYQLAWKYTLPKQGKLILMSGLSGAGKSTVAEEIAKKSNGIKIRSDAVRKHLGGMALEEHGGNELYTPAMSEKTYNRLLALGIILASQGWVVILDGKYDRQIWRERAYVAAEVAKLSLEIIHCTAPMGVLRDRLAQRTGDISDATVNLLTEQQTAAEPFTEAERKYVTTIDTTQDWSTQLNFGALLN</sequence>
<dbReference type="Gene3D" id="3.40.50.300">
    <property type="entry name" value="P-loop containing nucleotide triphosphate hydrolases"/>
    <property type="match status" value="1"/>
</dbReference>
<dbReference type="PANTHER" id="PTHR43883">
    <property type="entry name" value="SLR0207 PROTEIN"/>
    <property type="match status" value="1"/>
</dbReference>
<proteinExistence type="predicted"/>
<dbReference type="InterPro" id="IPR052732">
    <property type="entry name" value="Cell-binding_unc_protein"/>
</dbReference>
<organism evidence="1 2">
    <name type="scientific">Gomphosphaeria aponina SAG 52.96 = DSM 107014</name>
    <dbReference type="NCBI Taxonomy" id="1521640"/>
    <lineage>
        <taxon>Bacteria</taxon>
        <taxon>Bacillati</taxon>
        <taxon>Cyanobacteriota</taxon>
        <taxon>Cyanophyceae</taxon>
        <taxon>Oscillatoriophycideae</taxon>
        <taxon>Chroococcales</taxon>
        <taxon>Gomphosphaeriaceae</taxon>
        <taxon>Gomphosphaeria</taxon>
    </lineage>
</organism>
<dbReference type="Proteomes" id="UP000767446">
    <property type="component" value="Unassembled WGS sequence"/>
</dbReference>
<dbReference type="Pfam" id="PF13671">
    <property type="entry name" value="AAA_33"/>
    <property type="match status" value="1"/>
</dbReference>
<dbReference type="InterPro" id="IPR027417">
    <property type="entry name" value="P-loop_NTPase"/>
</dbReference>
<dbReference type="SUPFAM" id="SSF52540">
    <property type="entry name" value="P-loop containing nucleoside triphosphate hydrolases"/>
    <property type="match status" value="1"/>
</dbReference>
<accession>A0A941JUS2</accession>
<reference evidence="1" key="1">
    <citation type="submission" date="2021-02" db="EMBL/GenBank/DDBJ databases">
        <title>Metagenome analyses of Stigonema ocellatum DSM 106950, Chlorogloea purpurea SAG 13.99 and Gomphosphaeria aponina DSM 107014.</title>
        <authorList>
            <person name="Marter P."/>
            <person name="Huang S."/>
        </authorList>
    </citation>
    <scope>NUCLEOTIDE SEQUENCE</scope>
    <source>
        <strain evidence="1">JP213</strain>
    </source>
</reference>
<dbReference type="AlphaFoldDB" id="A0A941JUS2"/>
<dbReference type="InterPro" id="IPR011009">
    <property type="entry name" value="Kinase-like_dom_sf"/>
</dbReference>
<evidence type="ECO:0000313" key="1">
    <source>
        <dbReference type="EMBL" id="MBR8827440.1"/>
    </source>
</evidence>
<comment type="caution">
    <text evidence="1">The sequence shown here is derived from an EMBL/GenBank/DDBJ whole genome shotgun (WGS) entry which is preliminary data.</text>
</comment>
<dbReference type="SUPFAM" id="SSF56112">
    <property type="entry name" value="Protein kinase-like (PK-like)"/>
    <property type="match status" value="1"/>
</dbReference>
<gene>
    <name evidence="1" type="ORF">DSM107014_05955</name>
</gene>
<dbReference type="EMBL" id="JADQBC010000030">
    <property type="protein sequence ID" value="MBR8827440.1"/>
    <property type="molecule type" value="Genomic_DNA"/>
</dbReference>
<evidence type="ECO:0000313" key="2">
    <source>
        <dbReference type="Proteomes" id="UP000767446"/>
    </source>
</evidence>
<dbReference type="PANTHER" id="PTHR43883:SF1">
    <property type="entry name" value="GLUCONOKINASE"/>
    <property type="match status" value="1"/>
</dbReference>
<protein>
    <submittedName>
        <fullName evidence="1">AAA family ATPase</fullName>
    </submittedName>
</protein>
<name>A0A941JUS2_9CHRO</name>